<keyword evidence="5 8" id="KW-0472">Membrane</keyword>
<dbReference type="Proteomes" id="UP000887581">
    <property type="component" value="Unplaced"/>
</dbReference>
<feature type="transmembrane region" description="Helical" evidence="8">
    <location>
        <begin position="179"/>
        <end position="201"/>
    </location>
</feature>
<organism evidence="9 10">
    <name type="scientific">Setaria digitata</name>
    <dbReference type="NCBI Taxonomy" id="48799"/>
    <lineage>
        <taxon>Eukaryota</taxon>
        <taxon>Metazoa</taxon>
        <taxon>Ecdysozoa</taxon>
        <taxon>Nematoda</taxon>
        <taxon>Chromadorea</taxon>
        <taxon>Rhabditida</taxon>
        <taxon>Spirurina</taxon>
        <taxon>Spiruromorpha</taxon>
        <taxon>Filarioidea</taxon>
        <taxon>Setariidae</taxon>
        <taxon>Setaria</taxon>
    </lineage>
</organism>
<feature type="transmembrane region" description="Helical" evidence="8">
    <location>
        <begin position="208"/>
        <end position="228"/>
    </location>
</feature>
<evidence type="ECO:0000256" key="3">
    <source>
        <dbReference type="ARBA" id="ARBA00022692"/>
    </source>
</evidence>
<evidence type="ECO:0000313" key="10">
    <source>
        <dbReference type="WBParaSite" id="sdigi.contig272.g6919.t1"/>
    </source>
</evidence>
<dbReference type="PANTHER" id="PTHR13002">
    <property type="entry name" value="C3ORF1 PROTEIN-RELATED"/>
    <property type="match status" value="1"/>
</dbReference>
<evidence type="ECO:0000256" key="2">
    <source>
        <dbReference type="ARBA" id="ARBA00008444"/>
    </source>
</evidence>
<keyword evidence="9" id="KW-1185">Reference proteome</keyword>
<name>A0A915PMV5_9BILA</name>
<comment type="subcellular location">
    <subcellularLocation>
        <location evidence="1">Membrane</location>
        <topology evidence="1">Multi-pass membrane protein</topology>
    </subcellularLocation>
</comment>
<evidence type="ECO:0000256" key="7">
    <source>
        <dbReference type="ARBA" id="ARBA00041344"/>
    </source>
</evidence>
<evidence type="ECO:0000256" key="6">
    <source>
        <dbReference type="ARBA" id="ARBA00040778"/>
    </source>
</evidence>
<keyword evidence="3 8" id="KW-0812">Transmembrane</keyword>
<protein>
    <recommendedName>
        <fullName evidence="6">Complex I assembly factor TIMMDC1, mitochondrial</fullName>
    </recommendedName>
    <alternativeName>
        <fullName evidence="7">Translocase of inner mitochondrial membrane domain-containing protein 1</fullName>
    </alternativeName>
</protein>
<evidence type="ECO:0000313" key="9">
    <source>
        <dbReference type="Proteomes" id="UP000887581"/>
    </source>
</evidence>
<dbReference type="GO" id="GO:0005739">
    <property type="term" value="C:mitochondrion"/>
    <property type="evidence" value="ECO:0007669"/>
    <property type="project" value="TreeGrafter"/>
</dbReference>
<dbReference type="InterPro" id="IPR055299">
    <property type="entry name" value="TIMMDC1"/>
</dbReference>
<dbReference type="PANTHER" id="PTHR13002:SF1">
    <property type="entry name" value="COMPLEX I ASSEMBLY FACTOR TIMMDC1, MITOCHONDRIAL"/>
    <property type="match status" value="1"/>
</dbReference>
<keyword evidence="4 8" id="KW-1133">Transmembrane helix</keyword>
<sequence length="296" mass="33462">MSDVESGALWWKFVSASHELFKSFLPKSDAKETVTESEPIPVSSSRLYTGGWHRLKELYTDGEIHFETGILAPCMKWAFIGTAFLTAPLKWQSAAERYDRYSKGRIFLNPHDALVNKLSILIDSVKLMIQATFVMTRRKWDYAFASFLRAGAINGTLAALYVGCMIAAVTHVAAWRDHFSLWSIPVITTSVSSIIACPFGLQKVVKGGAVGLTSGFALSVVLYSTSYFSNQTVDEIYREFKRQHELTLQAKRDEDRNLTVYQKEHKIWLRGLAKLQMERDEKLKNKTEDLSNSKTG</sequence>
<reference evidence="10" key="1">
    <citation type="submission" date="2022-11" db="UniProtKB">
        <authorList>
            <consortium name="WormBaseParasite"/>
        </authorList>
    </citation>
    <scope>IDENTIFICATION</scope>
</reference>
<dbReference type="GO" id="GO:0032981">
    <property type="term" value="P:mitochondrial respiratory chain complex I assembly"/>
    <property type="evidence" value="ECO:0007669"/>
    <property type="project" value="InterPro"/>
</dbReference>
<evidence type="ECO:0000256" key="1">
    <source>
        <dbReference type="ARBA" id="ARBA00004141"/>
    </source>
</evidence>
<evidence type="ECO:0000256" key="8">
    <source>
        <dbReference type="SAM" id="Phobius"/>
    </source>
</evidence>
<dbReference type="WBParaSite" id="sdigi.contig272.g6919.t1">
    <property type="protein sequence ID" value="sdigi.contig272.g6919.t1"/>
    <property type="gene ID" value="sdigi.contig272.g6919"/>
</dbReference>
<evidence type="ECO:0000256" key="4">
    <source>
        <dbReference type="ARBA" id="ARBA00022989"/>
    </source>
</evidence>
<feature type="transmembrane region" description="Helical" evidence="8">
    <location>
        <begin position="147"/>
        <end position="173"/>
    </location>
</feature>
<dbReference type="GO" id="GO:0016020">
    <property type="term" value="C:membrane"/>
    <property type="evidence" value="ECO:0007669"/>
    <property type="project" value="UniProtKB-SubCell"/>
</dbReference>
<evidence type="ECO:0000256" key="5">
    <source>
        <dbReference type="ARBA" id="ARBA00023136"/>
    </source>
</evidence>
<dbReference type="AlphaFoldDB" id="A0A915PMV5"/>
<proteinExistence type="inferred from homology"/>
<comment type="similarity">
    <text evidence="2">Belongs to the Tim17/Tim22/Tim23 family.</text>
</comment>
<accession>A0A915PMV5</accession>